<evidence type="ECO:0000256" key="3">
    <source>
        <dbReference type="ARBA" id="ARBA00022676"/>
    </source>
</evidence>
<dbReference type="PANTHER" id="PTHR48090">
    <property type="entry name" value="UNDECAPRENYL-PHOSPHATE 4-DEOXY-4-FORMAMIDO-L-ARABINOSE TRANSFERASE-RELATED"/>
    <property type="match status" value="1"/>
</dbReference>
<keyword evidence="12" id="KW-1185">Reference proteome</keyword>
<dbReference type="InterPro" id="IPR050256">
    <property type="entry name" value="Glycosyltransferase_2"/>
</dbReference>
<comment type="caution">
    <text evidence="11">The sequence shown here is derived from an EMBL/GenBank/DDBJ whole genome shotgun (WGS) entry which is preliminary data.</text>
</comment>
<dbReference type="Gene3D" id="3.90.550.10">
    <property type="entry name" value="Spore Coat Polysaccharide Biosynthesis Protein SpsA, Chain A"/>
    <property type="match status" value="1"/>
</dbReference>
<keyword evidence="5 9" id="KW-0812">Transmembrane</keyword>
<evidence type="ECO:0000313" key="12">
    <source>
        <dbReference type="Proteomes" id="UP001596203"/>
    </source>
</evidence>
<dbReference type="InterPro" id="IPR001173">
    <property type="entry name" value="Glyco_trans_2-like"/>
</dbReference>
<name>A0ABW1KLR8_9ACTN</name>
<dbReference type="SUPFAM" id="SSF53448">
    <property type="entry name" value="Nucleotide-diphospho-sugar transferases"/>
    <property type="match status" value="1"/>
</dbReference>
<dbReference type="EC" id="2.4.-.-" evidence="11"/>
<evidence type="ECO:0000256" key="5">
    <source>
        <dbReference type="ARBA" id="ARBA00022692"/>
    </source>
</evidence>
<dbReference type="InterPro" id="IPR029044">
    <property type="entry name" value="Nucleotide-diphossugar_trans"/>
</dbReference>
<keyword evidence="7 9" id="KW-0472">Membrane</keyword>
<protein>
    <submittedName>
        <fullName evidence="11">Glycosyltransferase family 2 protein</fullName>
        <ecNumber evidence="11">2.4.-.-</ecNumber>
    </submittedName>
</protein>
<feature type="transmembrane region" description="Helical" evidence="9">
    <location>
        <begin position="269"/>
        <end position="292"/>
    </location>
</feature>
<organism evidence="11 12">
    <name type="scientific">Plantactinospora solaniradicis</name>
    <dbReference type="NCBI Taxonomy" id="1723736"/>
    <lineage>
        <taxon>Bacteria</taxon>
        <taxon>Bacillati</taxon>
        <taxon>Actinomycetota</taxon>
        <taxon>Actinomycetes</taxon>
        <taxon>Micromonosporales</taxon>
        <taxon>Micromonosporaceae</taxon>
        <taxon>Plantactinospora</taxon>
    </lineage>
</organism>
<keyword evidence="4 11" id="KW-0808">Transferase</keyword>
<evidence type="ECO:0000256" key="7">
    <source>
        <dbReference type="ARBA" id="ARBA00023136"/>
    </source>
</evidence>
<dbReference type="Proteomes" id="UP001596203">
    <property type="component" value="Unassembled WGS sequence"/>
</dbReference>
<dbReference type="GO" id="GO:0016757">
    <property type="term" value="F:glycosyltransferase activity"/>
    <property type="evidence" value="ECO:0007669"/>
    <property type="project" value="UniProtKB-KW"/>
</dbReference>
<evidence type="ECO:0000256" key="1">
    <source>
        <dbReference type="ARBA" id="ARBA00004141"/>
    </source>
</evidence>
<dbReference type="RefSeq" id="WP_377432548.1">
    <property type="nucleotide sequence ID" value="NZ_JBHSPR010000068.1"/>
</dbReference>
<dbReference type="CDD" id="cd04187">
    <property type="entry name" value="DPM1_like_bac"/>
    <property type="match status" value="1"/>
</dbReference>
<feature type="domain" description="Glycosyltransferase 2-like" evidence="10">
    <location>
        <begin position="9"/>
        <end position="171"/>
    </location>
</feature>
<dbReference type="Pfam" id="PF00535">
    <property type="entry name" value="Glycos_transf_2"/>
    <property type="match status" value="1"/>
</dbReference>
<evidence type="ECO:0000259" key="10">
    <source>
        <dbReference type="Pfam" id="PF00535"/>
    </source>
</evidence>
<sequence>MTSREPALSVVVPMFNEESVLPLLVERLRPVLDGLGEPYEVVAVDDGSTDATPIILAGLRRGWPQLRIVRLRRNSGHQAALTAGLFRARGGYVASIDADLQDPPEVLVEMLRLARDETLDIVYGVRADRSTDTAFKRSTAGLYYRLVRRLVGNTVPAQAGDFRLLSRATVEALRELPERRPVLRLVVPWLGFPSGEVRYVRSLRAAGSTKYSLSRMVRLATDSITSFSGAPLRLATWLGAGGMLLCTVMLVLAIIAYLRDSTVTGWASLYVAVLFLGAVQLLCLGLLGEYIARIYAAVQGRPSYFVGSDTADLIEDPDPDPLPDPDLGEPLTRSAGAAAAAPVARNGATRSSR</sequence>
<proteinExistence type="inferred from homology"/>
<evidence type="ECO:0000256" key="8">
    <source>
        <dbReference type="SAM" id="MobiDB-lite"/>
    </source>
</evidence>
<feature type="transmembrane region" description="Helical" evidence="9">
    <location>
        <begin position="234"/>
        <end position="257"/>
    </location>
</feature>
<comment type="similarity">
    <text evidence="2">Belongs to the glycosyltransferase 2 family.</text>
</comment>
<comment type="subcellular location">
    <subcellularLocation>
        <location evidence="1">Membrane</location>
        <topology evidence="1">Multi-pass membrane protein</topology>
    </subcellularLocation>
</comment>
<keyword evidence="3 11" id="KW-0328">Glycosyltransferase</keyword>
<feature type="compositionally biased region" description="Acidic residues" evidence="8">
    <location>
        <begin position="312"/>
        <end position="327"/>
    </location>
</feature>
<reference evidence="12" key="1">
    <citation type="journal article" date="2019" name="Int. J. Syst. Evol. Microbiol.">
        <title>The Global Catalogue of Microorganisms (GCM) 10K type strain sequencing project: providing services to taxonomists for standard genome sequencing and annotation.</title>
        <authorList>
            <consortium name="The Broad Institute Genomics Platform"/>
            <consortium name="The Broad Institute Genome Sequencing Center for Infectious Disease"/>
            <person name="Wu L."/>
            <person name="Ma J."/>
        </authorList>
    </citation>
    <scope>NUCLEOTIDE SEQUENCE [LARGE SCALE GENOMIC DNA]</scope>
    <source>
        <strain evidence="12">ZS-35-S2</strain>
    </source>
</reference>
<feature type="compositionally biased region" description="Low complexity" evidence="8">
    <location>
        <begin position="328"/>
        <end position="353"/>
    </location>
</feature>
<dbReference type="EMBL" id="JBHSPR010000068">
    <property type="protein sequence ID" value="MFC6022766.1"/>
    <property type="molecule type" value="Genomic_DNA"/>
</dbReference>
<evidence type="ECO:0000313" key="11">
    <source>
        <dbReference type="EMBL" id="MFC6022766.1"/>
    </source>
</evidence>
<feature type="region of interest" description="Disordered" evidence="8">
    <location>
        <begin position="312"/>
        <end position="353"/>
    </location>
</feature>
<dbReference type="PANTHER" id="PTHR48090:SF1">
    <property type="entry name" value="PROPHAGE BACTOPRENOL GLUCOSYL TRANSFERASE HOMOLOG"/>
    <property type="match status" value="1"/>
</dbReference>
<gene>
    <name evidence="11" type="ORF">ACFP2T_42265</name>
</gene>
<evidence type="ECO:0000256" key="2">
    <source>
        <dbReference type="ARBA" id="ARBA00006739"/>
    </source>
</evidence>
<evidence type="ECO:0000256" key="6">
    <source>
        <dbReference type="ARBA" id="ARBA00022989"/>
    </source>
</evidence>
<accession>A0ABW1KLR8</accession>
<keyword evidence="6 9" id="KW-1133">Transmembrane helix</keyword>
<evidence type="ECO:0000256" key="4">
    <source>
        <dbReference type="ARBA" id="ARBA00022679"/>
    </source>
</evidence>
<evidence type="ECO:0000256" key="9">
    <source>
        <dbReference type="SAM" id="Phobius"/>
    </source>
</evidence>